<dbReference type="PANTHER" id="PTHR30069">
    <property type="entry name" value="TONB-DEPENDENT OUTER MEMBRANE RECEPTOR"/>
    <property type="match status" value="1"/>
</dbReference>
<dbReference type="SUPFAM" id="SSF56935">
    <property type="entry name" value="Porins"/>
    <property type="match status" value="1"/>
</dbReference>
<feature type="domain" description="TonB-dependent receptor-like beta-barrel" evidence="14">
    <location>
        <begin position="322"/>
        <end position="760"/>
    </location>
</feature>
<dbReference type="RefSeq" id="WP_115011636.1">
    <property type="nucleotide sequence ID" value="NZ_UGHV01000001.1"/>
</dbReference>
<dbReference type="Proteomes" id="UP000254841">
    <property type="component" value="Unassembled WGS sequence"/>
</dbReference>
<feature type="signal peptide" evidence="13">
    <location>
        <begin position="1"/>
        <end position="32"/>
    </location>
</feature>
<keyword evidence="4 10" id="KW-0812">Transmembrane</keyword>
<evidence type="ECO:0000256" key="4">
    <source>
        <dbReference type="ARBA" id="ARBA00022692"/>
    </source>
</evidence>
<comment type="similarity">
    <text evidence="10 11">Belongs to the TonB-dependent receptor family.</text>
</comment>
<keyword evidence="3 10" id="KW-1134">Transmembrane beta strand</keyword>
<evidence type="ECO:0000256" key="6">
    <source>
        <dbReference type="ARBA" id="ARBA00023065"/>
    </source>
</evidence>
<feature type="compositionally biased region" description="Polar residues" evidence="12">
    <location>
        <begin position="42"/>
        <end position="52"/>
    </location>
</feature>
<dbReference type="AlphaFoldDB" id="A0A377J4N1"/>
<evidence type="ECO:0000256" key="8">
    <source>
        <dbReference type="ARBA" id="ARBA00023136"/>
    </source>
</evidence>
<organism evidence="16 17">
    <name type="scientific">Helicobacter canis</name>
    <dbReference type="NCBI Taxonomy" id="29419"/>
    <lineage>
        <taxon>Bacteria</taxon>
        <taxon>Pseudomonadati</taxon>
        <taxon>Campylobacterota</taxon>
        <taxon>Epsilonproteobacteria</taxon>
        <taxon>Campylobacterales</taxon>
        <taxon>Helicobacteraceae</taxon>
        <taxon>Helicobacter</taxon>
    </lineage>
</organism>
<keyword evidence="5 13" id="KW-0732">Signal</keyword>
<evidence type="ECO:0000256" key="10">
    <source>
        <dbReference type="PROSITE-ProRule" id="PRU01360"/>
    </source>
</evidence>
<evidence type="ECO:0000259" key="14">
    <source>
        <dbReference type="Pfam" id="PF00593"/>
    </source>
</evidence>
<dbReference type="CDD" id="cd01347">
    <property type="entry name" value="ligand_gated_channel"/>
    <property type="match status" value="1"/>
</dbReference>
<feature type="compositionally biased region" description="Basic and acidic residues" evidence="12">
    <location>
        <begin position="54"/>
        <end position="65"/>
    </location>
</feature>
<keyword evidence="16" id="KW-0675">Receptor</keyword>
<dbReference type="InterPro" id="IPR039426">
    <property type="entry name" value="TonB-dep_rcpt-like"/>
</dbReference>
<dbReference type="PROSITE" id="PS52016">
    <property type="entry name" value="TONB_DEPENDENT_REC_3"/>
    <property type="match status" value="1"/>
</dbReference>
<dbReference type="OrthoDB" id="5389752at2"/>
<evidence type="ECO:0000256" key="7">
    <source>
        <dbReference type="ARBA" id="ARBA00023077"/>
    </source>
</evidence>
<dbReference type="InterPro" id="IPR012910">
    <property type="entry name" value="Plug_dom"/>
</dbReference>
<keyword evidence="2 10" id="KW-0813">Transport</keyword>
<evidence type="ECO:0000256" key="12">
    <source>
        <dbReference type="SAM" id="MobiDB-lite"/>
    </source>
</evidence>
<comment type="subcellular location">
    <subcellularLocation>
        <location evidence="1 10">Cell outer membrane</location>
        <topology evidence="1 10">Multi-pass membrane protein</topology>
    </subcellularLocation>
</comment>
<dbReference type="GO" id="GO:0044718">
    <property type="term" value="P:siderophore transmembrane transport"/>
    <property type="evidence" value="ECO:0007669"/>
    <property type="project" value="TreeGrafter"/>
</dbReference>
<dbReference type="InterPro" id="IPR037066">
    <property type="entry name" value="Plug_dom_sf"/>
</dbReference>
<evidence type="ECO:0000256" key="2">
    <source>
        <dbReference type="ARBA" id="ARBA00022448"/>
    </source>
</evidence>
<dbReference type="Pfam" id="PF07715">
    <property type="entry name" value="Plug"/>
    <property type="match status" value="1"/>
</dbReference>
<sequence length="802" mass="87296">MKTPPPINRPLYTIITHRSPCFLLLAPLLLLAQPDEAKQPYQDASQAMSQEVAQKARKESTKPQHDQSSSSLETKMLAEQVVTASGFHQSHLLAPASISVVSPQDIASRPVRDLAEALANVPGVSIDASVSKTGGYGISIRGMPSSYTLVLIDGKRVNADSSLFPNGFGDSTTSFMPPLSMIEKIEVVRGPASTLYGSDAIGGVVNIITKQRYDKWGASFGYDYTFQENKSFGNTQGFNFYTAGPLNEAKNWGLSLRGRQYNREFVPSTNLSKYPSVSNGQESQATAGRNTIVGLAPFSSYNVGGRLSWSELAEVGGKPRNSAYLDIDYSQQNYDNSQGLLGTYKADGTGSEQDKQAANGYGSEMDFYRLNVVAAHKGHYRDSLESTFQTFSTDSSLQYNFTANPNRYVPKAAAAAPTNGVSAGDSRELESQDIIIDHKSNAFFAFGDHIGLNASLGGRYWYNTFRDKIFQVGGKSATQDQHIGAIFGEGELGVYDRLFLTAGIRGNFNSIFGGNASPRVYLSYNAIKRGWLAFKGGISTGYKTPALPNLINGIANLSGQGSTHTYGNPNLKPESSINYELSALSDNPYFSASITGFYTNFTDRISTTPSVSQGQVVNGFTCGASSCSSYVNVDEAISYGAETSLAIKPIGVGYGTIGLNAAYTFTLTEITKSQDKKAIGTRLQNVPLHNFTASINYDSRHFGAYIRQEYKAGIYRGDPNIAGTAAATLGAYYKPIALTHLGAYYRVSDRLRINAAVYNLFNVNFVDYQRYTTTSAPSYNYANAYNYIREGRRYYISVQMDF</sequence>
<gene>
    <name evidence="16" type="primary">cfrA</name>
    <name evidence="16" type="ORF">NCTC12410_01226</name>
</gene>
<dbReference type="InterPro" id="IPR000531">
    <property type="entry name" value="Beta-barrel_TonB"/>
</dbReference>
<feature type="chain" id="PRO_5016804785" evidence="13">
    <location>
        <begin position="33"/>
        <end position="802"/>
    </location>
</feature>
<dbReference type="EMBL" id="UGHV01000001">
    <property type="protein sequence ID" value="STO97400.1"/>
    <property type="molecule type" value="Genomic_DNA"/>
</dbReference>
<feature type="region of interest" description="Disordered" evidence="12">
    <location>
        <begin position="41"/>
        <end position="72"/>
    </location>
</feature>
<name>A0A377J4N1_9HELI</name>
<evidence type="ECO:0000313" key="17">
    <source>
        <dbReference type="Proteomes" id="UP000254841"/>
    </source>
</evidence>
<evidence type="ECO:0000256" key="3">
    <source>
        <dbReference type="ARBA" id="ARBA00022452"/>
    </source>
</evidence>
<keyword evidence="8 10" id="KW-0472">Membrane</keyword>
<evidence type="ECO:0000256" key="1">
    <source>
        <dbReference type="ARBA" id="ARBA00004571"/>
    </source>
</evidence>
<evidence type="ECO:0000256" key="13">
    <source>
        <dbReference type="SAM" id="SignalP"/>
    </source>
</evidence>
<evidence type="ECO:0000256" key="9">
    <source>
        <dbReference type="ARBA" id="ARBA00023237"/>
    </source>
</evidence>
<dbReference type="InterPro" id="IPR036942">
    <property type="entry name" value="Beta-barrel_TonB_sf"/>
</dbReference>
<feature type="domain" description="TonB-dependent receptor plug" evidence="15">
    <location>
        <begin position="94"/>
        <end position="204"/>
    </location>
</feature>
<dbReference type="Pfam" id="PF00593">
    <property type="entry name" value="TonB_dep_Rec_b-barrel"/>
    <property type="match status" value="1"/>
</dbReference>
<reference evidence="16 17" key="1">
    <citation type="submission" date="2018-06" db="EMBL/GenBank/DDBJ databases">
        <authorList>
            <consortium name="Pathogen Informatics"/>
            <person name="Doyle S."/>
        </authorList>
    </citation>
    <scope>NUCLEOTIDE SEQUENCE [LARGE SCALE GENOMIC DNA]</scope>
    <source>
        <strain evidence="16 17">NCTC12410</strain>
    </source>
</reference>
<proteinExistence type="inferred from homology"/>
<accession>A0A377J4N1</accession>
<evidence type="ECO:0000256" key="5">
    <source>
        <dbReference type="ARBA" id="ARBA00022729"/>
    </source>
</evidence>
<evidence type="ECO:0000259" key="15">
    <source>
        <dbReference type="Pfam" id="PF07715"/>
    </source>
</evidence>
<dbReference type="GO" id="GO:0009279">
    <property type="term" value="C:cell outer membrane"/>
    <property type="evidence" value="ECO:0007669"/>
    <property type="project" value="UniProtKB-SubCell"/>
</dbReference>
<keyword evidence="9 10" id="KW-0998">Cell outer membrane</keyword>
<dbReference type="Gene3D" id="2.40.170.20">
    <property type="entry name" value="TonB-dependent receptor, beta-barrel domain"/>
    <property type="match status" value="1"/>
</dbReference>
<evidence type="ECO:0000313" key="16">
    <source>
        <dbReference type="EMBL" id="STO97400.1"/>
    </source>
</evidence>
<dbReference type="Gene3D" id="2.170.130.10">
    <property type="entry name" value="TonB-dependent receptor, plug domain"/>
    <property type="match status" value="1"/>
</dbReference>
<keyword evidence="7 11" id="KW-0798">TonB box</keyword>
<evidence type="ECO:0000256" key="11">
    <source>
        <dbReference type="RuleBase" id="RU003357"/>
    </source>
</evidence>
<keyword evidence="6" id="KW-0406">Ion transport</keyword>
<protein>
    <submittedName>
        <fullName evidence="16">Ferric receptor CfrA</fullName>
    </submittedName>
</protein>
<dbReference type="GO" id="GO:0015344">
    <property type="term" value="F:siderophore uptake transmembrane transporter activity"/>
    <property type="evidence" value="ECO:0007669"/>
    <property type="project" value="TreeGrafter"/>
</dbReference>
<dbReference type="PANTHER" id="PTHR30069:SF53">
    <property type="entry name" value="COLICIN I RECEPTOR-RELATED"/>
    <property type="match status" value="1"/>
</dbReference>